<proteinExistence type="predicted"/>
<evidence type="ECO:0000313" key="1">
    <source>
        <dbReference type="EMBL" id="SCC48971.1"/>
    </source>
</evidence>
<gene>
    <name evidence="1" type="ORF">BC05F1_04108</name>
</gene>
<organism evidence="1 2">
    <name type="scientific">Bacillus wiedmannii</name>
    <dbReference type="NCBI Taxonomy" id="1890302"/>
    <lineage>
        <taxon>Bacteria</taxon>
        <taxon>Bacillati</taxon>
        <taxon>Bacillota</taxon>
        <taxon>Bacilli</taxon>
        <taxon>Bacillales</taxon>
        <taxon>Bacillaceae</taxon>
        <taxon>Bacillus</taxon>
        <taxon>Bacillus cereus group</taxon>
    </lineage>
</organism>
<protein>
    <submittedName>
        <fullName evidence="1">Uncharacterized protein</fullName>
    </submittedName>
</protein>
<dbReference type="EMBL" id="FMBE01000013">
    <property type="protein sequence ID" value="SCC48971.1"/>
    <property type="molecule type" value="Genomic_DNA"/>
</dbReference>
<accession>A0A1C4EZM4</accession>
<dbReference type="Proteomes" id="UP000196052">
    <property type="component" value="Unassembled WGS sequence"/>
</dbReference>
<reference evidence="2" key="1">
    <citation type="submission" date="2016-08" db="EMBL/GenBank/DDBJ databases">
        <authorList>
            <person name="Loux V."/>
            <person name="Rue O."/>
        </authorList>
    </citation>
    <scope>NUCLEOTIDE SEQUENCE [LARGE SCALE GENOMIC DNA]</scope>
    <source>
        <strain evidence="2">INRA Bc05-F1</strain>
    </source>
</reference>
<accession>A0A2A8G2G4</accession>
<evidence type="ECO:0000313" key="2">
    <source>
        <dbReference type="Proteomes" id="UP000196052"/>
    </source>
</evidence>
<dbReference type="AlphaFoldDB" id="A0A2A8G2G4"/>
<dbReference type="RefSeq" id="WP_071728816.1">
    <property type="nucleotide sequence ID" value="NZ_FMBE01000013.1"/>
</dbReference>
<name>A0A2A8G2G4_9BACI</name>
<sequence length="123" mass="13861">MQLTKLEMAIVLGAFVQGLGEEAINNNESKLLKQLEDKLDEIVNNSTPNQMKEAGESVVNKFILGLLEEKKPKRFVQFRCISCGHKERYTERQARTKDGLQCKHCKHGGAMINEGIQNQTTEA</sequence>